<dbReference type="EMBL" id="HBFR01011856">
    <property type="protein sequence ID" value="CAD8881361.1"/>
    <property type="molecule type" value="Transcribed_RNA"/>
</dbReference>
<dbReference type="PROSITE" id="PS51257">
    <property type="entry name" value="PROKAR_LIPOPROTEIN"/>
    <property type="match status" value="1"/>
</dbReference>
<evidence type="ECO:0000313" key="2">
    <source>
        <dbReference type="EMBL" id="CAD8881361.1"/>
    </source>
</evidence>
<dbReference type="InterPro" id="IPR023210">
    <property type="entry name" value="NADP_OxRdtase_dom"/>
</dbReference>
<protein>
    <recommendedName>
        <fullName evidence="1">NADP-dependent oxidoreductase domain-containing protein</fullName>
    </recommendedName>
</protein>
<organism evidence="2">
    <name type="scientific">Corethron hystrix</name>
    <dbReference type="NCBI Taxonomy" id="216773"/>
    <lineage>
        <taxon>Eukaryota</taxon>
        <taxon>Sar</taxon>
        <taxon>Stramenopiles</taxon>
        <taxon>Ochrophyta</taxon>
        <taxon>Bacillariophyta</taxon>
        <taxon>Coscinodiscophyceae</taxon>
        <taxon>Corethrophycidae</taxon>
        <taxon>Corethrales</taxon>
        <taxon>Corethraceae</taxon>
        <taxon>Corethron</taxon>
    </lineage>
</organism>
<name>A0A7S1BBJ7_9STRA</name>
<proteinExistence type="predicted"/>
<sequence length="415" mass="45710">MVSSKEVPRRPLPFDPSSATLPIIGLGCSSFSSFFMKDQDDGGTEITAEMLAADPSAVPRTWIDVIRKALDCGINVLDTAPWYGHGTSEITIGAAFLEVLATEDRDERVGEEGGGDAAFRRHRREHIRVHTKVGRYDADPRRMFDYSRNAVLSSVRRSIERMRCSYVDLLQLHDPEFAPSVDLLVDVTVPAMAECKKRGWARSLGITGYPLEVQHEILVRCAEVGLKFDAALAYCHFNWHDASLFSPSDAFGNKNRSFFESCAERDVAVLAAAPLSMGLFSPDGPPDWHPAAPELKEACRLARDICADEAVSVTELALTWALYESRIPCTFLGIADVEELEAAVAVARKVGEGKLDDILNGKERRALSRIMAKDGPFAKVSLEGKNAWDGVTIAEKFWMSIDGGREAADDRMRKG</sequence>
<dbReference type="Pfam" id="PF00248">
    <property type="entry name" value="Aldo_ket_red"/>
    <property type="match status" value="1"/>
</dbReference>
<dbReference type="AlphaFoldDB" id="A0A7S1BBJ7"/>
<dbReference type="PANTHER" id="PTHR42686">
    <property type="entry name" value="GH17980P-RELATED"/>
    <property type="match status" value="1"/>
</dbReference>
<evidence type="ECO:0000259" key="1">
    <source>
        <dbReference type="Pfam" id="PF00248"/>
    </source>
</evidence>
<dbReference type="Gene3D" id="3.20.20.100">
    <property type="entry name" value="NADP-dependent oxidoreductase domain"/>
    <property type="match status" value="1"/>
</dbReference>
<accession>A0A7S1BBJ7</accession>
<dbReference type="SUPFAM" id="SSF51430">
    <property type="entry name" value="NAD(P)-linked oxidoreductase"/>
    <property type="match status" value="1"/>
</dbReference>
<dbReference type="PANTHER" id="PTHR42686:SF1">
    <property type="entry name" value="GH17980P-RELATED"/>
    <property type="match status" value="1"/>
</dbReference>
<feature type="domain" description="NADP-dependent oxidoreductase" evidence="1">
    <location>
        <begin position="61"/>
        <end position="347"/>
    </location>
</feature>
<reference evidence="2" key="1">
    <citation type="submission" date="2021-01" db="EMBL/GenBank/DDBJ databases">
        <authorList>
            <person name="Corre E."/>
            <person name="Pelletier E."/>
            <person name="Niang G."/>
            <person name="Scheremetjew M."/>
            <person name="Finn R."/>
            <person name="Kale V."/>
            <person name="Holt S."/>
            <person name="Cochrane G."/>
            <person name="Meng A."/>
            <person name="Brown T."/>
            <person name="Cohen L."/>
        </authorList>
    </citation>
    <scope>NUCLEOTIDE SEQUENCE</scope>
    <source>
        <strain evidence="2">308</strain>
    </source>
</reference>
<dbReference type="GO" id="GO:0016491">
    <property type="term" value="F:oxidoreductase activity"/>
    <property type="evidence" value="ECO:0007669"/>
    <property type="project" value="InterPro"/>
</dbReference>
<dbReference type="InterPro" id="IPR036812">
    <property type="entry name" value="NAD(P)_OxRdtase_dom_sf"/>
</dbReference>
<dbReference type="GO" id="GO:0005829">
    <property type="term" value="C:cytosol"/>
    <property type="evidence" value="ECO:0007669"/>
    <property type="project" value="TreeGrafter"/>
</dbReference>
<dbReference type="InterPro" id="IPR020471">
    <property type="entry name" value="AKR"/>
</dbReference>
<gene>
    <name evidence="2" type="ORF">CHYS00102_LOCUS8548</name>
</gene>